<feature type="compositionally biased region" description="Acidic residues" evidence="1">
    <location>
        <begin position="29"/>
        <end position="39"/>
    </location>
</feature>
<feature type="compositionally biased region" description="Acidic residues" evidence="1">
    <location>
        <begin position="51"/>
        <end position="78"/>
    </location>
</feature>
<evidence type="ECO:0000313" key="2">
    <source>
        <dbReference type="EMBL" id="PBK69500.1"/>
    </source>
</evidence>
<dbReference type="AlphaFoldDB" id="A0A2H3BIJ9"/>
<sequence>MDNNIRIWGFKTTVLIGRVKTQQEKQEADEATPEDDDGDSAISGWPPSVMEGEEEEEEEVDLDASMEDLDESDEECLA</sequence>
<feature type="region of interest" description="Disordered" evidence="1">
    <location>
        <begin position="20"/>
        <end position="78"/>
    </location>
</feature>
<dbReference type="EMBL" id="KZ293429">
    <property type="protein sequence ID" value="PBK69500.1"/>
    <property type="molecule type" value="Genomic_DNA"/>
</dbReference>
<reference evidence="3" key="1">
    <citation type="journal article" date="2017" name="Nat. Ecol. Evol.">
        <title>Genome expansion and lineage-specific genetic innovations in the forest pathogenic fungi Armillaria.</title>
        <authorList>
            <person name="Sipos G."/>
            <person name="Prasanna A.N."/>
            <person name="Walter M.C."/>
            <person name="O'Connor E."/>
            <person name="Balint B."/>
            <person name="Krizsan K."/>
            <person name="Kiss B."/>
            <person name="Hess J."/>
            <person name="Varga T."/>
            <person name="Slot J."/>
            <person name="Riley R."/>
            <person name="Boka B."/>
            <person name="Rigling D."/>
            <person name="Barry K."/>
            <person name="Lee J."/>
            <person name="Mihaltcheva S."/>
            <person name="LaButti K."/>
            <person name="Lipzen A."/>
            <person name="Waldron R."/>
            <person name="Moloney N.M."/>
            <person name="Sperisen C."/>
            <person name="Kredics L."/>
            <person name="Vagvoelgyi C."/>
            <person name="Patrignani A."/>
            <person name="Fitzpatrick D."/>
            <person name="Nagy I."/>
            <person name="Doyle S."/>
            <person name="Anderson J.B."/>
            <person name="Grigoriev I.V."/>
            <person name="Gueldener U."/>
            <person name="Muensterkoetter M."/>
            <person name="Nagy L.G."/>
        </authorList>
    </citation>
    <scope>NUCLEOTIDE SEQUENCE [LARGE SCALE GENOMIC DNA]</scope>
    <source>
        <strain evidence="3">28-4</strain>
    </source>
</reference>
<keyword evidence="3" id="KW-1185">Reference proteome</keyword>
<dbReference type="STRING" id="1076256.A0A2H3BIJ9"/>
<proteinExistence type="predicted"/>
<dbReference type="Proteomes" id="UP000218334">
    <property type="component" value="Unassembled WGS sequence"/>
</dbReference>
<organism evidence="2 3">
    <name type="scientific">Armillaria solidipes</name>
    <dbReference type="NCBI Taxonomy" id="1076256"/>
    <lineage>
        <taxon>Eukaryota</taxon>
        <taxon>Fungi</taxon>
        <taxon>Dikarya</taxon>
        <taxon>Basidiomycota</taxon>
        <taxon>Agaricomycotina</taxon>
        <taxon>Agaricomycetes</taxon>
        <taxon>Agaricomycetidae</taxon>
        <taxon>Agaricales</taxon>
        <taxon>Marasmiineae</taxon>
        <taxon>Physalacriaceae</taxon>
        <taxon>Armillaria</taxon>
    </lineage>
</organism>
<evidence type="ECO:0000313" key="3">
    <source>
        <dbReference type="Proteomes" id="UP000218334"/>
    </source>
</evidence>
<gene>
    <name evidence="2" type="ORF">ARMSODRAFT_957145</name>
</gene>
<protein>
    <submittedName>
        <fullName evidence="2">Uncharacterized protein</fullName>
    </submittedName>
</protein>
<accession>A0A2H3BIJ9</accession>
<name>A0A2H3BIJ9_9AGAR</name>
<evidence type="ECO:0000256" key="1">
    <source>
        <dbReference type="SAM" id="MobiDB-lite"/>
    </source>
</evidence>